<sequence>MSATPANATKKSQWSVHKNAEGRVYWSHAVTKQSVWEKPDELKTPFEKALSKTQWKQYTSKDRPYYVNTVTKETKWDLPPELQELKKQVEEREERRARGLEGRLMSLLDLHSSRSPTPEDIRELRAAAANAMAPYTGGASASPSTQAGSETPAQVQKPVIPPHEVITMPPGGFHNHAQAEEGFIYLLKREGVNETWTWDQTMRKIIMDPLYKALDTLAEKKAAFEKHISGIIEARRRAKEERIAKLRPIFHRMFAASPEIKSYSTMKTAERVFESDRYWREAQYDERALILEEYVDDLRRMEESAERQLRDRNVKALAELVRTLDITVSTRWRGAHDLIVSSSEFKADTELQKIETIDMMNVYDEYARQLELEHEEESRKLRIENVRKARKAREGFKALLHEMQSKGQLTRASKWKDTYKQVKSDERYIALSGIQGSSPLDLWMDAVDDLGEETERAAKKIQRALAKEEKEIKMYTTFEEMEGWLKEIHMDTQIEQQLRKEVFDLVHGRLKQAAEDEIRRAERRKRHRIDDLRYALKKVQRHIDLEMTYEEALPHMKDLQEFKDVTEEEDRKSAFDKFIRRQKEKLREAESSEHGSTRGQRDRGERDDRHDRERERERERESGRDRERERERDRDKDRRYSTSKDKTQSQSQDHREKDSMDIDDDGEYRIRSDRERERDRDREKERERERDKGGDRRDRDRDRDRRDAHRDRERERDRDRERERDSGRKRGSVEPEDKERDTKRRRMSSTSASAAAPASRKEDVEEGEI</sequence>
<accession>A0A1B9GHS1</accession>
<dbReference type="CDD" id="cd00201">
    <property type="entry name" value="WW"/>
    <property type="match status" value="2"/>
</dbReference>
<dbReference type="Proteomes" id="UP000092666">
    <property type="component" value="Unassembled WGS sequence"/>
</dbReference>
<organism evidence="8 9">
    <name type="scientific">Kwoniella heveanensis BCC8398</name>
    <dbReference type="NCBI Taxonomy" id="1296120"/>
    <lineage>
        <taxon>Eukaryota</taxon>
        <taxon>Fungi</taxon>
        <taxon>Dikarya</taxon>
        <taxon>Basidiomycota</taxon>
        <taxon>Agaricomycotina</taxon>
        <taxon>Tremellomycetes</taxon>
        <taxon>Tremellales</taxon>
        <taxon>Cryptococcaceae</taxon>
        <taxon>Kwoniella</taxon>
    </lineage>
</organism>
<dbReference type="OrthoDB" id="187617at2759"/>
<dbReference type="InterPro" id="IPR036517">
    <property type="entry name" value="FF_domain_sf"/>
</dbReference>
<feature type="domain" description="WW" evidence="7">
    <location>
        <begin position="55"/>
        <end position="81"/>
    </location>
</feature>
<feature type="region of interest" description="Disordered" evidence="6">
    <location>
        <begin position="135"/>
        <end position="154"/>
    </location>
</feature>
<evidence type="ECO:0000256" key="3">
    <source>
        <dbReference type="ARBA" id="ARBA00022737"/>
    </source>
</evidence>
<dbReference type="Gene3D" id="1.10.10.440">
    <property type="entry name" value="FF domain"/>
    <property type="match status" value="3"/>
</dbReference>
<keyword evidence="3" id="KW-0677">Repeat</keyword>
<keyword evidence="4" id="KW-0508">mRNA splicing</keyword>
<feature type="compositionally biased region" description="Polar residues" evidence="6">
    <location>
        <begin position="139"/>
        <end position="154"/>
    </location>
</feature>
<reference evidence="9" key="2">
    <citation type="submission" date="2013-12" db="EMBL/GenBank/DDBJ databases">
        <title>Evolution of pathogenesis and genome organization in the Tremellales.</title>
        <authorList>
            <person name="Cuomo C."/>
            <person name="Litvintseva A."/>
            <person name="Heitman J."/>
            <person name="Chen Y."/>
            <person name="Sun S."/>
            <person name="Springer D."/>
            <person name="Dromer F."/>
            <person name="Young S."/>
            <person name="Zeng Q."/>
            <person name="Chapman S."/>
            <person name="Gujja S."/>
            <person name="Saif S."/>
            <person name="Birren B."/>
        </authorList>
    </citation>
    <scope>NUCLEOTIDE SEQUENCE [LARGE SCALE GENOMIC DNA]</scope>
    <source>
        <strain evidence="9">BCC8398</strain>
    </source>
</reference>
<feature type="compositionally biased region" description="Basic and acidic residues" evidence="6">
    <location>
        <begin position="667"/>
        <end position="742"/>
    </location>
</feature>
<dbReference type="SUPFAM" id="SSF51045">
    <property type="entry name" value="WW domain"/>
    <property type="match status" value="2"/>
</dbReference>
<proteinExistence type="predicted"/>
<dbReference type="InterPro" id="IPR036020">
    <property type="entry name" value="WW_dom_sf"/>
</dbReference>
<reference evidence="8 9" key="1">
    <citation type="submission" date="2013-07" db="EMBL/GenBank/DDBJ databases">
        <title>The Genome Sequence of Cryptococcus heveanensis BCC8398.</title>
        <authorList>
            <consortium name="The Broad Institute Genome Sequencing Platform"/>
            <person name="Cuomo C."/>
            <person name="Litvintseva A."/>
            <person name="Chen Y."/>
            <person name="Heitman J."/>
            <person name="Sun S."/>
            <person name="Springer D."/>
            <person name="Dromer F."/>
            <person name="Young S.K."/>
            <person name="Zeng Q."/>
            <person name="Gargeya S."/>
            <person name="Fitzgerald M."/>
            <person name="Abouelleil A."/>
            <person name="Alvarado L."/>
            <person name="Berlin A.M."/>
            <person name="Chapman S.B."/>
            <person name="Dewar J."/>
            <person name="Goldberg J."/>
            <person name="Griggs A."/>
            <person name="Gujja S."/>
            <person name="Hansen M."/>
            <person name="Howarth C."/>
            <person name="Imamovic A."/>
            <person name="Larimer J."/>
            <person name="McCowan C."/>
            <person name="Murphy C."/>
            <person name="Pearson M."/>
            <person name="Priest M."/>
            <person name="Roberts A."/>
            <person name="Saif S."/>
            <person name="Shea T."/>
            <person name="Sykes S."/>
            <person name="Wortman J."/>
            <person name="Nusbaum C."/>
            <person name="Birren B."/>
        </authorList>
    </citation>
    <scope>NUCLEOTIDE SEQUENCE [LARGE SCALE GENOMIC DNA]</scope>
    <source>
        <strain evidence="8 9">BCC8398</strain>
    </source>
</reference>
<feature type="region of interest" description="Disordered" evidence="6">
    <location>
        <begin position="583"/>
        <end position="769"/>
    </location>
</feature>
<comment type="subcellular location">
    <subcellularLocation>
        <location evidence="1">Nucleus</location>
    </subcellularLocation>
</comment>
<dbReference type="AlphaFoldDB" id="A0A1B9GHS1"/>
<dbReference type="SMART" id="SM00441">
    <property type="entry name" value="FF"/>
    <property type="match status" value="3"/>
</dbReference>
<dbReference type="InterPro" id="IPR039726">
    <property type="entry name" value="Prp40-like"/>
</dbReference>
<dbReference type="GO" id="GO:0003723">
    <property type="term" value="F:RNA binding"/>
    <property type="evidence" value="ECO:0007669"/>
    <property type="project" value="TreeGrafter"/>
</dbReference>
<evidence type="ECO:0000313" key="8">
    <source>
        <dbReference type="EMBL" id="OCF30568.1"/>
    </source>
</evidence>
<dbReference type="Pfam" id="PF01846">
    <property type="entry name" value="FF"/>
    <property type="match status" value="2"/>
</dbReference>
<dbReference type="FunFam" id="2.20.70.10:FF:000107">
    <property type="entry name" value="Chromosome 19, whole genome shotgun sequence"/>
    <property type="match status" value="1"/>
</dbReference>
<evidence type="ECO:0000313" key="9">
    <source>
        <dbReference type="Proteomes" id="UP000092666"/>
    </source>
</evidence>
<dbReference type="PANTHER" id="PTHR11864:SF0">
    <property type="entry name" value="PRP40 PRE-MRNA PROCESSING FACTOR 40 HOMOLOG A (YEAST)"/>
    <property type="match status" value="1"/>
</dbReference>
<keyword evidence="2" id="KW-0507">mRNA processing</keyword>
<keyword evidence="9" id="KW-1185">Reference proteome</keyword>
<gene>
    <name evidence="8" type="ORF">I316_07769</name>
</gene>
<evidence type="ECO:0000256" key="4">
    <source>
        <dbReference type="ARBA" id="ARBA00023187"/>
    </source>
</evidence>
<dbReference type="Gene3D" id="2.20.70.10">
    <property type="match status" value="2"/>
</dbReference>
<evidence type="ECO:0000256" key="6">
    <source>
        <dbReference type="SAM" id="MobiDB-lite"/>
    </source>
</evidence>
<evidence type="ECO:0000256" key="1">
    <source>
        <dbReference type="ARBA" id="ARBA00004123"/>
    </source>
</evidence>
<dbReference type="FunFam" id="1.10.10.440:FF:000013">
    <property type="entry name" value="pre-mRNA-processing protein 40A isoform X1"/>
    <property type="match status" value="1"/>
</dbReference>
<dbReference type="GO" id="GO:0005685">
    <property type="term" value="C:U1 snRNP"/>
    <property type="evidence" value="ECO:0007669"/>
    <property type="project" value="TreeGrafter"/>
</dbReference>
<dbReference type="InterPro" id="IPR002713">
    <property type="entry name" value="FF_domain"/>
</dbReference>
<dbReference type="STRING" id="1296120.A0A1B9GHS1"/>
<feature type="domain" description="WW" evidence="7">
    <location>
        <begin position="8"/>
        <end position="41"/>
    </location>
</feature>
<dbReference type="EMBL" id="KV700146">
    <property type="protein sequence ID" value="OCF30568.1"/>
    <property type="molecule type" value="Genomic_DNA"/>
</dbReference>
<protein>
    <submittedName>
        <fullName evidence="8">Pre-mRNA-processing factor 40</fullName>
    </submittedName>
</protein>
<evidence type="ECO:0000256" key="5">
    <source>
        <dbReference type="ARBA" id="ARBA00023242"/>
    </source>
</evidence>
<evidence type="ECO:0000256" key="2">
    <source>
        <dbReference type="ARBA" id="ARBA00022664"/>
    </source>
</evidence>
<keyword evidence="5" id="KW-0539">Nucleus</keyword>
<dbReference type="SUPFAM" id="SSF81698">
    <property type="entry name" value="FF domain"/>
    <property type="match status" value="4"/>
</dbReference>
<dbReference type="PROSITE" id="PS50020">
    <property type="entry name" value="WW_DOMAIN_2"/>
    <property type="match status" value="2"/>
</dbReference>
<dbReference type="GO" id="GO:0045292">
    <property type="term" value="P:mRNA cis splicing, via spliceosome"/>
    <property type="evidence" value="ECO:0007669"/>
    <property type="project" value="InterPro"/>
</dbReference>
<dbReference type="SMART" id="SM00456">
    <property type="entry name" value="WW"/>
    <property type="match status" value="2"/>
</dbReference>
<feature type="compositionally biased region" description="Low complexity" evidence="6">
    <location>
        <begin position="748"/>
        <end position="758"/>
    </location>
</feature>
<dbReference type="GO" id="GO:0071004">
    <property type="term" value="C:U2-type prespliceosome"/>
    <property type="evidence" value="ECO:0007669"/>
    <property type="project" value="TreeGrafter"/>
</dbReference>
<feature type="compositionally biased region" description="Basic and acidic residues" evidence="6">
    <location>
        <begin position="583"/>
        <end position="660"/>
    </location>
</feature>
<evidence type="ECO:0000259" key="7">
    <source>
        <dbReference type="PROSITE" id="PS50020"/>
    </source>
</evidence>
<name>A0A1B9GHS1_9TREE</name>
<dbReference type="PANTHER" id="PTHR11864">
    <property type="entry name" value="PRE-MRNA-PROCESSING PROTEIN PRP40"/>
    <property type="match status" value="1"/>
</dbReference>
<dbReference type="FunFam" id="1.10.10.440:FF:000036">
    <property type="entry name" value="Pre-mRNA-processing factor 40"/>
    <property type="match status" value="1"/>
</dbReference>
<dbReference type="InterPro" id="IPR001202">
    <property type="entry name" value="WW_dom"/>
</dbReference>